<dbReference type="RefSeq" id="WP_364377918.1">
    <property type="nucleotide sequence ID" value="NZ_JBHMCF010000025.1"/>
</dbReference>
<dbReference type="EMBL" id="JBHMCF010000025">
    <property type="protein sequence ID" value="MFB9472488.1"/>
    <property type="molecule type" value="Genomic_DNA"/>
</dbReference>
<protein>
    <recommendedName>
        <fullName evidence="3">AAA family ATPase</fullName>
    </recommendedName>
</protein>
<sequence length="229" mass="24771">MGADELAHVRWIAGGTGAGKSTVTRILAERYELPVYDGDRAEARYAGRCTPERQPYMCALLRTPKEERFAGRAPEEVFRAMPSLHGETFGFVVEELLASPADRPVLVDDFRPLPRELAPLLERPEQAVFLLPEPGFRRRNLAARYADPAAARATYGDVDPAAALAVRVARDELWDAEVRRQARETGLPVVDVDGSRTPDDLAADLAAAFGLSSLSAARAGRPTSSSGGG</sequence>
<dbReference type="Proteomes" id="UP001589568">
    <property type="component" value="Unassembled WGS sequence"/>
</dbReference>
<organism evidence="1 2">
    <name type="scientific">Nonomuraea salmonea</name>
    <dbReference type="NCBI Taxonomy" id="46181"/>
    <lineage>
        <taxon>Bacteria</taxon>
        <taxon>Bacillati</taxon>
        <taxon>Actinomycetota</taxon>
        <taxon>Actinomycetes</taxon>
        <taxon>Streptosporangiales</taxon>
        <taxon>Streptosporangiaceae</taxon>
        <taxon>Nonomuraea</taxon>
    </lineage>
</organism>
<evidence type="ECO:0000313" key="1">
    <source>
        <dbReference type="EMBL" id="MFB9472488.1"/>
    </source>
</evidence>
<gene>
    <name evidence="1" type="ORF">ACFFR3_23515</name>
</gene>
<reference evidence="1 2" key="1">
    <citation type="submission" date="2024-09" db="EMBL/GenBank/DDBJ databases">
        <authorList>
            <person name="Sun Q."/>
            <person name="Mori K."/>
        </authorList>
    </citation>
    <scope>NUCLEOTIDE SEQUENCE [LARGE SCALE GENOMIC DNA]</scope>
    <source>
        <strain evidence="1 2">JCM 3324</strain>
    </source>
</reference>
<name>A0ABV5NQ80_9ACTN</name>
<comment type="caution">
    <text evidence="1">The sequence shown here is derived from an EMBL/GenBank/DDBJ whole genome shotgun (WGS) entry which is preliminary data.</text>
</comment>
<dbReference type="SUPFAM" id="SSF52540">
    <property type="entry name" value="P-loop containing nucleoside triphosphate hydrolases"/>
    <property type="match status" value="1"/>
</dbReference>
<accession>A0ABV5NQ80</accession>
<dbReference type="InterPro" id="IPR027417">
    <property type="entry name" value="P-loop_NTPase"/>
</dbReference>
<proteinExistence type="predicted"/>
<dbReference type="Gene3D" id="3.40.50.300">
    <property type="entry name" value="P-loop containing nucleotide triphosphate hydrolases"/>
    <property type="match status" value="1"/>
</dbReference>
<keyword evidence="2" id="KW-1185">Reference proteome</keyword>
<evidence type="ECO:0008006" key="3">
    <source>
        <dbReference type="Google" id="ProtNLM"/>
    </source>
</evidence>
<evidence type="ECO:0000313" key="2">
    <source>
        <dbReference type="Proteomes" id="UP001589568"/>
    </source>
</evidence>